<sequence>MFLEKEDNLQEEEHEDDEGREFKTISIEESVKMRREQRKKEQKEFEDKLKVLKEKTDRLKKELGYE</sequence>
<feature type="coiled-coil region" evidence="1">
    <location>
        <begin position="35"/>
        <end position="62"/>
    </location>
</feature>
<evidence type="ECO:0000313" key="3">
    <source>
        <dbReference type="EMBL" id="PFN26068.1"/>
    </source>
</evidence>
<feature type="region of interest" description="Disordered" evidence="2">
    <location>
        <begin position="1"/>
        <end position="25"/>
    </location>
</feature>
<dbReference type="AlphaFoldDB" id="A0A2B1KRC7"/>
<gene>
    <name evidence="3" type="ORF">COJ50_12305</name>
</gene>
<evidence type="ECO:0000256" key="2">
    <source>
        <dbReference type="SAM" id="MobiDB-lite"/>
    </source>
</evidence>
<dbReference type="Proteomes" id="UP000225182">
    <property type="component" value="Unassembled WGS sequence"/>
</dbReference>
<organism evidence="3 4">
    <name type="scientific">Bacillus cereus</name>
    <dbReference type="NCBI Taxonomy" id="1396"/>
    <lineage>
        <taxon>Bacteria</taxon>
        <taxon>Bacillati</taxon>
        <taxon>Bacillota</taxon>
        <taxon>Bacilli</taxon>
        <taxon>Bacillales</taxon>
        <taxon>Bacillaceae</taxon>
        <taxon>Bacillus</taxon>
        <taxon>Bacillus cereus group</taxon>
    </lineage>
</organism>
<keyword evidence="1" id="KW-0175">Coiled coil</keyword>
<evidence type="ECO:0000313" key="4">
    <source>
        <dbReference type="Proteomes" id="UP000225182"/>
    </source>
</evidence>
<dbReference type="EMBL" id="NUYN01000016">
    <property type="protein sequence ID" value="PFN26068.1"/>
    <property type="molecule type" value="Genomic_DNA"/>
</dbReference>
<accession>A0A2B1KRC7</accession>
<proteinExistence type="predicted"/>
<name>A0A2B1KRC7_BACCE</name>
<evidence type="ECO:0000256" key="1">
    <source>
        <dbReference type="SAM" id="Coils"/>
    </source>
</evidence>
<feature type="compositionally biased region" description="Acidic residues" evidence="2">
    <location>
        <begin position="9"/>
        <end position="19"/>
    </location>
</feature>
<dbReference type="RefSeq" id="WP_098540448.1">
    <property type="nucleotide sequence ID" value="NZ_NUYN01000016.1"/>
</dbReference>
<comment type="caution">
    <text evidence="3">The sequence shown here is derived from an EMBL/GenBank/DDBJ whole genome shotgun (WGS) entry which is preliminary data.</text>
</comment>
<reference evidence="3 4" key="1">
    <citation type="submission" date="2017-09" db="EMBL/GenBank/DDBJ databases">
        <title>Large-scale bioinformatics analysis of Bacillus genomes uncovers conserved roles of natural products in bacterial physiology.</title>
        <authorList>
            <consortium name="Agbiome Team Llc"/>
            <person name="Bleich R.M."/>
            <person name="Grubbs K.J."/>
            <person name="Santa Maria K.C."/>
            <person name="Allen S.E."/>
            <person name="Farag S."/>
            <person name="Shank E.A."/>
            <person name="Bowers A."/>
        </authorList>
    </citation>
    <scope>NUCLEOTIDE SEQUENCE [LARGE SCALE GENOMIC DNA]</scope>
    <source>
        <strain evidence="3 4">AFS076905</strain>
    </source>
</reference>
<protein>
    <submittedName>
        <fullName evidence="3">Uncharacterized protein</fullName>
    </submittedName>
</protein>